<proteinExistence type="predicted"/>
<dbReference type="EMBL" id="NBYX01000006">
    <property type="protein sequence ID" value="ORT85727.1"/>
    <property type="molecule type" value="Genomic_DNA"/>
</dbReference>
<dbReference type="GO" id="GO:0005886">
    <property type="term" value="C:plasma membrane"/>
    <property type="evidence" value="ECO:0007669"/>
    <property type="project" value="UniProtKB-SubCell"/>
</dbReference>
<evidence type="ECO:0000313" key="9">
    <source>
        <dbReference type="Proteomes" id="UP000193146"/>
    </source>
</evidence>
<comment type="subcellular location">
    <subcellularLocation>
        <location evidence="1">Cell membrane</location>
        <topology evidence="1">Multi-pass membrane protein</topology>
    </subcellularLocation>
</comment>
<dbReference type="GO" id="GO:0015171">
    <property type="term" value="F:amino acid transmembrane transporter activity"/>
    <property type="evidence" value="ECO:0007669"/>
    <property type="project" value="TreeGrafter"/>
</dbReference>
<gene>
    <name evidence="7" type="primary">argO_2</name>
    <name evidence="8" type="ORF">B7G54_14275</name>
    <name evidence="7" type="ORF">LMG29660_05340</name>
</gene>
<feature type="transmembrane region" description="Helical" evidence="6">
    <location>
        <begin position="69"/>
        <end position="91"/>
    </location>
</feature>
<dbReference type="Proteomes" id="UP000193146">
    <property type="component" value="Unassembled WGS sequence"/>
</dbReference>
<feature type="transmembrane region" description="Helical" evidence="6">
    <location>
        <begin position="38"/>
        <end position="57"/>
    </location>
</feature>
<evidence type="ECO:0000313" key="7">
    <source>
        <dbReference type="EMBL" id="CAB3765714.1"/>
    </source>
</evidence>
<dbReference type="Pfam" id="PF01810">
    <property type="entry name" value="LysE"/>
    <property type="match status" value="1"/>
</dbReference>
<feature type="transmembrane region" description="Helical" evidence="6">
    <location>
        <begin position="112"/>
        <end position="132"/>
    </location>
</feature>
<dbReference type="InterPro" id="IPR001123">
    <property type="entry name" value="LeuE-type"/>
</dbReference>
<keyword evidence="9" id="KW-1185">Reference proteome</keyword>
<evidence type="ECO:0000313" key="8">
    <source>
        <dbReference type="EMBL" id="ORT85727.1"/>
    </source>
</evidence>
<dbReference type="Proteomes" id="UP000494135">
    <property type="component" value="Unassembled WGS sequence"/>
</dbReference>
<dbReference type="PANTHER" id="PTHR30086:SF20">
    <property type="entry name" value="ARGININE EXPORTER PROTEIN ARGO-RELATED"/>
    <property type="match status" value="1"/>
</dbReference>
<reference evidence="7 10" key="2">
    <citation type="submission" date="2020-04" db="EMBL/GenBank/DDBJ databases">
        <authorList>
            <person name="De Canck E."/>
        </authorList>
    </citation>
    <scope>NUCLEOTIDE SEQUENCE [LARGE SCALE GENOMIC DNA]</scope>
    <source>
        <strain evidence="7 10">LMG 29660</strain>
    </source>
</reference>
<accession>A0A1X1PHA3</accession>
<protein>
    <submittedName>
        <fullName evidence="7">Arginine exporter protein ArgO</fullName>
    </submittedName>
    <submittedName>
        <fullName evidence="8">Lysine transporter LysE</fullName>
    </submittedName>
</protein>
<keyword evidence="4 6" id="KW-1133">Transmembrane helix</keyword>
<evidence type="ECO:0000256" key="1">
    <source>
        <dbReference type="ARBA" id="ARBA00004651"/>
    </source>
</evidence>
<dbReference type="AlphaFoldDB" id="A0A1X1PHA3"/>
<dbReference type="RefSeq" id="WP_085039657.1">
    <property type="nucleotide sequence ID" value="NZ_CADIKG010000017.1"/>
</dbReference>
<keyword evidence="2" id="KW-1003">Cell membrane</keyword>
<evidence type="ECO:0000256" key="3">
    <source>
        <dbReference type="ARBA" id="ARBA00022692"/>
    </source>
</evidence>
<reference evidence="8 9" key="1">
    <citation type="submission" date="2017-04" db="EMBL/GenBank/DDBJ databases">
        <title>Burkholderia puraquae sp. nov., a novel Burkholderia cepacia complex species from hospital setting samples.</title>
        <authorList>
            <person name="Martina P."/>
            <person name="Leguizamon M."/>
            <person name="Prieto C."/>
            <person name="Sousa S."/>
            <person name="Montanaro P."/>
            <person name="Draghi W."/>
            <person name="Staembler M."/>
            <person name="Bettiol M."/>
            <person name="Figoli C."/>
            <person name="Palau J."/>
            <person name="Alvarez F."/>
            <person name="Benetti S."/>
            <person name="Anchat E."/>
            <person name="Vescina C."/>
            <person name="Ferreras J."/>
            <person name="Lasch P."/>
            <person name="Lagares A."/>
            <person name="Zorreguieta A."/>
            <person name="Yantorno O."/>
            <person name="Bosch A."/>
        </authorList>
    </citation>
    <scope>NUCLEOTIDE SEQUENCE [LARGE SCALE GENOMIC DNA]</scope>
    <source>
        <strain evidence="8 9">CAMPA 1040</strain>
    </source>
</reference>
<evidence type="ECO:0000256" key="2">
    <source>
        <dbReference type="ARBA" id="ARBA00022475"/>
    </source>
</evidence>
<feature type="transmembrane region" description="Helical" evidence="6">
    <location>
        <begin position="6"/>
        <end position="26"/>
    </location>
</feature>
<feature type="transmembrane region" description="Helical" evidence="6">
    <location>
        <begin position="183"/>
        <end position="205"/>
    </location>
</feature>
<keyword evidence="3 6" id="KW-0812">Transmembrane</keyword>
<feature type="transmembrane region" description="Helical" evidence="6">
    <location>
        <begin position="152"/>
        <end position="171"/>
    </location>
</feature>
<dbReference type="PANTHER" id="PTHR30086">
    <property type="entry name" value="ARGININE EXPORTER PROTEIN ARGO"/>
    <property type="match status" value="1"/>
</dbReference>
<evidence type="ECO:0000256" key="5">
    <source>
        <dbReference type="ARBA" id="ARBA00023136"/>
    </source>
</evidence>
<sequence>MLDTSAFIEGLLLGAGLFTSVGPKDAFVIKRSISSPHLLSIALVCAGSDALLIALGAHGLSSLLSRHPGVVSAALWAGIAYLAGYGLLALHSAIRRRQPGHVDGPHSGSEPTLSRTVLATAAVSLLNPYAWIDTVLLLGTVIVSHTPAARTPFAIGAMAASLAWFLMLAYGARACRAWFARTLAWRMLDCFVAVMMLGFAARFAIDALQASAAR</sequence>
<keyword evidence="5 6" id="KW-0472">Membrane</keyword>
<dbReference type="EMBL" id="CADIKG010000017">
    <property type="protein sequence ID" value="CAB3765714.1"/>
    <property type="molecule type" value="Genomic_DNA"/>
</dbReference>
<evidence type="ECO:0000256" key="6">
    <source>
        <dbReference type="SAM" id="Phobius"/>
    </source>
</evidence>
<name>A0A1X1PHA3_9BURK</name>
<organism evidence="8 9">
    <name type="scientific">Burkholderia puraquae</name>
    <dbReference type="NCBI Taxonomy" id="1904757"/>
    <lineage>
        <taxon>Bacteria</taxon>
        <taxon>Pseudomonadati</taxon>
        <taxon>Pseudomonadota</taxon>
        <taxon>Betaproteobacteria</taxon>
        <taxon>Burkholderiales</taxon>
        <taxon>Burkholderiaceae</taxon>
        <taxon>Burkholderia</taxon>
        <taxon>Burkholderia cepacia complex</taxon>
    </lineage>
</organism>
<evidence type="ECO:0000256" key="4">
    <source>
        <dbReference type="ARBA" id="ARBA00022989"/>
    </source>
</evidence>
<evidence type="ECO:0000313" key="10">
    <source>
        <dbReference type="Proteomes" id="UP000494135"/>
    </source>
</evidence>
<dbReference type="OrthoDB" id="5638726at2"/>